<dbReference type="AlphaFoldDB" id="A0A0W0S5M8"/>
<comment type="cofactor">
    <cofactor evidence="8">
        <name>Mg(2+)</name>
        <dbReference type="ChEBI" id="CHEBI:18420"/>
    </cofactor>
</comment>
<dbReference type="InterPro" id="IPR013785">
    <property type="entry name" value="Aldolase_TIM"/>
</dbReference>
<dbReference type="GO" id="GO:0000287">
    <property type="term" value="F:magnesium ion binding"/>
    <property type="evidence" value="ECO:0007669"/>
    <property type="project" value="UniProtKB-UniRule"/>
</dbReference>
<dbReference type="OrthoDB" id="9792276at2"/>
<evidence type="ECO:0000256" key="6">
    <source>
        <dbReference type="ARBA" id="ARBA00023014"/>
    </source>
</evidence>
<keyword evidence="4 8" id="KW-0460">Magnesium</keyword>
<keyword evidence="7 8" id="KW-0456">Lyase</keyword>
<dbReference type="SUPFAM" id="SSF102114">
    <property type="entry name" value="Radical SAM enzymes"/>
    <property type="match status" value="1"/>
</dbReference>
<comment type="subunit">
    <text evidence="8">Homodimer.</text>
</comment>
<comment type="catalytic activity">
    <reaction evidence="8">
        <text>6-carboxy-5,6,7,8-tetrahydropterin + H(+) = 7-carboxy-7-carbaguanine + NH4(+)</text>
        <dbReference type="Rhea" id="RHEA:27974"/>
        <dbReference type="ChEBI" id="CHEBI:15378"/>
        <dbReference type="ChEBI" id="CHEBI:28938"/>
        <dbReference type="ChEBI" id="CHEBI:61032"/>
        <dbReference type="ChEBI" id="CHEBI:61036"/>
        <dbReference type="EC" id="4.3.99.3"/>
    </reaction>
</comment>
<feature type="binding site" evidence="8">
    <location>
        <begin position="152"/>
        <end position="154"/>
    </location>
    <ligand>
        <name>S-adenosyl-L-methionine</name>
        <dbReference type="ChEBI" id="CHEBI:59789"/>
    </ligand>
</feature>
<feature type="binding site" evidence="8">
    <location>
        <position position="56"/>
    </location>
    <ligand>
        <name>[4Fe-4S] cluster</name>
        <dbReference type="ChEBI" id="CHEBI:49883"/>
        <note>4Fe-4S-S-AdoMet</note>
    </ligand>
</feature>
<keyword evidence="3 8" id="KW-0479">Metal-binding</keyword>
<comment type="pathway">
    <text evidence="8">Purine metabolism; 7-cyano-7-deazaguanine biosynthesis.</text>
</comment>
<feature type="binding site" evidence="8">
    <location>
        <position position="108"/>
    </location>
    <ligand>
        <name>S-adenosyl-L-methionine</name>
        <dbReference type="ChEBI" id="CHEBI:59789"/>
    </ligand>
</feature>
<keyword evidence="8" id="KW-0671">Queuosine biosynthesis</keyword>
<dbReference type="PROSITE" id="PS51918">
    <property type="entry name" value="RADICAL_SAM"/>
    <property type="match status" value="1"/>
</dbReference>
<evidence type="ECO:0000313" key="13">
    <source>
        <dbReference type="Proteomes" id="UP000277577"/>
    </source>
</evidence>
<dbReference type="UniPathway" id="UPA00391"/>
<dbReference type="SFLD" id="SFLDS00029">
    <property type="entry name" value="Radical_SAM"/>
    <property type="match status" value="1"/>
</dbReference>
<feature type="binding site" evidence="8">
    <location>
        <position position="53"/>
    </location>
    <ligand>
        <name>[4Fe-4S] cluster</name>
        <dbReference type="ChEBI" id="CHEBI:49883"/>
        <note>4Fe-4S-S-AdoMet</note>
    </ligand>
</feature>
<feature type="binding site" evidence="8">
    <location>
        <position position="58"/>
    </location>
    <ligand>
        <name>Mg(2+)</name>
        <dbReference type="ChEBI" id="CHEBI:18420"/>
    </ligand>
</feature>
<feature type="binding site" evidence="8">
    <location>
        <position position="49"/>
    </location>
    <ligand>
        <name>[4Fe-4S] cluster</name>
        <dbReference type="ChEBI" id="CHEBI:49883"/>
        <note>4Fe-4S-S-AdoMet</note>
    </ligand>
</feature>
<keyword evidence="13" id="KW-1185">Reference proteome</keyword>
<dbReference type="GO" id="GO:0051539">
    <property type="term" value="F:4 iron, 4 sulfur cluster binding"/>
    <property type="evidence" value="ECO:0007669"/>
    <property type="project" value="UniProtKB-UniRule"/>
</dbReference>
<organism evidence="10 12">
    <name type="scientific">Legionella cherrii</name>
    <dbReference type="NCBI Taxonomy" id="28084"/>
    <lineage>
        <taxon>Bacteria</taxon>
        <taxon>Pseudomonadati</taxon>
        <taxon>Pseudomonadota</taxon>
        <taxon>Gammaproteobacteria</taxon>
        <taxon>Legionellales</taxon>
        <taxon>Legionellaceae</taxon>
        <taxon>Legionella</taxon>
    </lineage>
</organism>
<keyword evidence="5 8" id="KW-0408">Iron</keyword>
<comment type="similarity">
    <text evidence="8">Belongs to the radical SAM superfamily. 7-carboxy-7-deazaguanine synthase family.</text>
</comment>
<dbReference type="Gene3D" id="3.20.20.70">
    <property type="entry name" value="Aldolase class I"/>
    <property type="match status" value="1"/>
</dbReference>
<comment type="caution">
    <text evidence="8">Lacks conserved residue(s) required for the propagation of feature annotation.</text>
</comment>
<dbReference type="EMBL" id="LNXW01000013">
    <property type="protein sequence ID" value="KTC78846.1"/>
    <property type="molecule type" value="Genomic_DNA"/>
</dbReference>
<evidence type="ECO:0000313" key="12">
    <source>
        <dbReference type="Proteomes" id="UP000054921"/>
    </source>
</evidence>
<dbReference type="RefSeq" id="WP_028382343.1">
    <property type="nucleotide sequence ID" value="NZ_CAAAIT010000002.1"/>
</dbReference>
<dbReference type="Proteomes" id="UP000054921">
    <property type="component" value="Unassembled WGS sequence"/>
</dbReference>
<evidence type="ECO:0000313" key="10">
    <source>
        <dbReference type="EMBL" id="KTC78846.1"/>
    </source>
</evidence>
<evidence type="ECO:0000256" key="3">
    <source>
        <dbReference type="ARBA" id="ARBA00022723"/>
    </source>
</evidence>
<dbReference type="GO" id="GO:1904047">
    <property type="term" value="F:S-adenosyl-L-methionine binding"/>
    <property type="evidence" value="ECO:0007669"/>
    <property type="project" value="UniProtKB-UniRule"/>
</dbReference>
<evidence type="ECO:0000256" key="5">
    <source>
        <dbReference type="ARBA" id="ARBA00023004"/>
    </source>
</evidence>
<dbReference type="GO" id="GO:0016840">
    <property type="term" value="F:carbon-nitrogen lyase activity"/>
    <property type="evidence" value="ECO:0007669"/>
    <property type="project" value="UniProtKB-UniRule"/>
</dbReference>
<feature type="domain" description="Radical SAM core" evidence="9">
    <location>
        <begin position="36"/>
        <end position="248"/>
    </location>
</feature>
<comment type="cofactor">
    <cofactor evidence="8">
        <name>[4Fe-4S] cluster</name>
        <dbReference type="ChEBI" id="CHEBI:49883"/>
    </cofactor>
    <text evidence="8">Binds 1 [4Fe-4S] cluster. The cluster is coordinated with 3 cysteines and an exchangeable S-adenosyl-L-methionine.</text>
</comment>
<accession>A0A0W0S5M8</accession>
<dbReference type="CDD" id="cd01335">
    <property type="entry name" value="Radical_SAM"/>
    <property type="match status" value="1"/>
</dbReference>
<proteinExistence type="inferred from homology"/>
<dbReference type="InterPro" id="IPR058240">
    <property type="entry name" value="rSAM_sf"/>
</dbReference>
<dbReference type="PATRIC" id="fig|28084.5.peg.935"/>
<dbReference type="EC" id="4.3.99.3" evidence="8"/>
<dbReference type="InterPro" id="IPR007197">
    <property type="entry name" value="rSAM"/>
</dbReference>
<evidence type="ECO:0000259" key="9">
    <source>
        <dbReference type="PROSITE" id="PS51918"/>
    </source>
</evidence>
<feature type="binding site" evidence="8">
    <location>
        <position position="291"/>
    </location>
    <ligand>
        <name>substrate</name>
    </ligand>
</feature>
<comment type="function">
    <text evidence="8">Catalyzes the complex heterocyclic radical-mediated conversion of 6-carboxy-5,6,7,8-tetrahydropterin (CPH4) to 7-carboxy-7-deazaguanine (CDG), a step common to the biosynthetic pathways of all 7-deazapurine-containing compounds.</text>
</comment>
<keyword evidence="1 8" id="KW-0004">4Fe-4S</keyword>
<feature type="binding site" evidence="8">
    <location>
        <begin position="30"/>
        <end position="32"/>
    </location>
    <ligand>
        <name>substrate</name>
    </ligand>
</feature>
<dbReference type="HAMAP" id="MF_00917">
    <property type="entry name" value="QueE"/>
    <property type="match status" value="1"/>
</dbReference>
<evidence type="ECO:0000313" key="11">
    <source>
        <dbReference type="EMBL" id="VEB35732.1"/>
    </source>
</evidence>
<evidence type="ECO:0000256" key="4">
    <source>
        <dbReference type="ARBA" id="ARBA00022842"/>
    </source>
</evidence>
<name>A0A0W0S5M8_9GAMM</name>
<feature type="binding site" evidence="8">
    <location>
        <position position="106"/>
    </location>
    <ligand>
        <name>substrate</name>
    </ligand>
</feature>
<protein>
    <recommendedName>
        <fullName evidence="8">7-carboxy-7-deazaguanine synthase</fullName>
        <shortName evidence="8">CDG synthase</shortName>
        <ecNumber evidence="8">4.3.99.3</ecNumber>
    </recommendedName>
    <alternativeName>
        <fullName evidence="8">Queuosine biosynthesis protein QueE</fullName>
    </alternativeName>
</protein>
<dbReference type="PANTHER" id="PTHR42836">
    <property type="entry name" value="7-CARBOXY-7-DEAZAGUANINE SYNTHASE"/>
    <property type="match status" value="1"/>
</dbReference>
<feature type="binding site" evidence="8">
    <location>
        <begin position="55"/>
        <end position="57"/>
    </location>
    <ligand>
        <name>S-adenosyl-L-methionine</name>
        <dbReference type="ChEBI" id="CHEBI:59789"/>
    </ligand>
</feature>
<comment type="cofactor">
    <cofactor evidence="8">
        <name>S-adenosyl-L-methionine</name>
        <dbReference type="ChEBI" id="CHEBI:59789"/>
    </cofactor>
    <text evidence="8">Binds 1 S-adenosyl-L-methionine per subunit.</text>
</comment>
<evidence type="ECO:0000256" key="1">
    <source>
        <dbReference type="ARBA" id="ARBA00022485"/>
    </source>
</evidence>
<dbReference type="EMBL" id="LR134173">
    <property type="protein sequence ID" value="VEB35732.1"/>
    <property type="molecule type" value="Genomic_DNA"/>
</dbReference>
<sequence length="291" mass="33537">MFGLNDKVGKSFFKDAKSDELFVTSRFFTLQGEGPFRGHPAYFIRLAKCNLACSFCDTYFDAGEWLDFNSLLEEADTVIHAFFQKRNLATPSWAQGLDKKMILVITGGEPSLQQNLSAFLEKAQPYFQHTQIESNGISILPDLPRCTTLVVSPKCLEKEGKIIRYLKPHSKMLERADYLKFVVSAPDDNQYTPYSEIPKWAHEWAEKTKKQVFVSPMNRYLKEPQRAQAIRDKGRDLTLAERSEINEVVSFWEPGLLNLEKNQRNHEYAAEYCMKYGFILNLQIHLFASLP</sequence>
<dbReference type="Proteomes" id="UP000277577">
    <property type="component" value="Chromosome"/>
</dbReference>
<feature type="binding site" evidence="8">
    <location>
        <position position="45"/>
    </location>
    <ligand>
        <name>substrate</name>
    </ligand>
</feature>
<evidence type="ECO:0000256" key="7">
    <source>
        <dbReference type="ARBA" id="ARBA00023239"/>
    </source>
</evidence>
<dbReference type="InterPro" id="IPR024924">
    <property type="entry name" value="7-CO-7-deazaguanine_synth-like"/>
</dbReference>
<keyword evidence="6 8" id="KW-0411">Iron-sulfur</keyword>
<reference evidence="10 12" key="1">
    <citation type="submission" date="2015-11" db="EMBL/GenBank/DDBJ databases">
        <title>Genomic analysis of 38 Legionella species identifies large and diverse effector repertoires.</title>
        <authorList>
            <person name="Burstein D."/>
            <person name="Amaro F."/>
            <person name="Zusman T."/>
            <person name="Lifshitz Z."/>
            <person name="Cohen O."/>
            <person name="Gilbert J.A."/>
            <person name="Pupko T."/>
            <person name="Shuman H.A."/>
            <person name="Segal G."/>
        </authorList>
    </citation>
    <scope>NUCLEOTIDE SEQUENCE [LARGE SCALE GENOMIC DNA]</scope>
    <source>
        <strain evidence="10 12">ORW</strain>
    </source>
</reference>
<dbReference type="PANTHER" id="PTHR42836:SF1">
    <property type="entry name" value="7-CARBOXY-7-DEAZAGUANINE SYNTHASE"/>
    <property type="match status" value="1"/>
</dbReference>
<evidence type="ECO:0000256" key="8">
    <source>
        <dbReference type="HAMAP-Rule" id="MF_00917"/>
    </source>
</evidence>
<keyword evidence="2 8" id="KW-0949">S-adenosyl-L-methionine</keyword>
<dbReference type="GO" id="GO:0008616">
    <property type="term" value="P:tRNA queuosine(34) biosynthetic process"/>
    <property type="evidence" value="ECO:0007669"/>
    <property type="project" value="UniProtKB-UniRule"/>
</dbReference>
<evidence type="ECO:0000256" key="2">
    <source>
        <dbReference type="ARBA" id="ARBA00022691"/>
    </source>
</evidence>
<dbReference type="STRING" id="28084.Lche_0866"/>
<reference evidence="11 13" key="2">
    <citation type="submission" date="2018-12" db="EMBL/GenBank/DDBJ databases">
        <authorList>
            <consortium name="Pathogen Informatics"/>
        </authorList>
    </citation>
    <scope>NUCLEOTIDE SEQUENCE [LARGE SCALE GENOMIC DNA]</scope>
    <source>
        <strain evidence="11 13">NCTC11976</strain>
    </source>
</reference>
<gene>
    <name evidence="8" type="primary">queE</name>
    <name evidence="11" type="synonym">nrdG</name>
    <name evidence="10" type="ORF">Lche_0866</name>
    <name evidence="11" type="ORF">NCTC11976_01506</name>
</gene>